<comment type="caution">
    <text evidence="4">The sequence shown here is derived from an EMBL/GenBank/DDBJ whole genome shotgun (WGS) entry which is preliminary data.</text>
</comment>
<dbReference type="PROSITE" id="PS51186">
    <property type="entry name" value="GNAT"/>
    <property type="match status" value="1"/>
</dbReference>
<gene>
    <name evidence="4" type="ORF">ILP92_02720</name>
</gene>
<dbReference type="Proteomes" id="UP000642488">
    <property type="component" value="Unassembled WGS sequence"/>
</dbReference>
<evidence type="ECO:0000256" key="1">
    <source>
        <dbReference type="ARBA" id="ARBA00022679"/>
    </source>
</evidence>
<dbReference type="InterPro" id="IPR016181">
    <property type="entry name" value="Acyl_CoA_acyltransferase"/>
</dbReference>
<dbReference type="CDD" id="cd04301">
    <property type="entry name" value="NAT_SF"/>
    <property type="match status" value="1"/>
</dbReference>
<dbReference type="AlphaFoldDB" id="A0A934I733"/>
<dbReference type="InterPro" id="IPR050680">
    <property type="entry name" value="YpeA/RimI_acetyltransf"/>
</dbReference>
<dbReference type="PANTHER" id="PTHR43420">
    <property type="entry name" value="ACETYLTRANSFERASE"/>
    <property type="match status" value="1"/>
</dbReference>
<evidence type="ECO:0000256" key="2">
    <source>
        <dbReference type="ARBA" id="ARBA00023315"/>
    </source>
</evidence>
<organism evidence="4 5">
    <name type="scientific">Palleronia pontilimi</name>
    <dbReference type="NCBI Taxonomy" id="1964209"/>
    <lineage>
        <taxon>Bacteria</taxon>
        <taxon>Pseudomonadati</taxon>
        <taxon>Pseudomonadota</taxon>
        <taxon>Alphaproteobacteria</taxon>
        <taxon>Rhodobacterales</taxon>
        <taxon>Roseobacteraceae</taxon>
        <taxon>Palleronia</taxon>
    </lineage>
</organism>
<proteinExistence type="predicted"/>
<evidence type="ECO:0000259" key="3">
    <source>
        <dbReference type="PROSITE" id="PS51186"/>
    </source>
</evidence>
<keyword evidence="1" id="KW-0808">Transferase</keyword>
<evidence type="ECO:0000313" key="5">
    <source>
        <dbReference type="Proteomes" id="UP000642488"/>
    </source>
</evidence>
<evidence type="ECO:0000313" key="4">
    <source>
        <dbReference type="EMBL" id="MBJ3761664.1"/>
    </source>
</evidence>
<sequence>MRAQIDALLAATWPPASVRRLGPWILRDGAGGGKRVEAASTAGAVGERDIDDAERAMDDAGRQALFAVFAGQDDLDRRLGDRAYLTLDPTVLYAGPVADLPAPDGPVDTAWPPTEAQEEIWRAGGIGAARLAVMERAQSPKTTLHLSHDGTACCTAFVAVHGRVAMLHALEVAKAHRRQGAGRAMMAHVAAWAAGQGADTLALLVTRANAPANALYRDLGLRGEDCYHYRIRP</sequence>
<feature type="domain" description="N-acetyltransferase" evidence="3">
    <location>
        <begin position="89"/>
        <end position="233"/>
    </location>
</feature>
<accession>A0A934I733</accession>
<dbReference type="GO" id="GO:0016747">
    <property type="term" value="F:acyltransferase activity, transferring groups other than amino-acyl groups"/>
    <property type="evidence" value="ECO:0007669"/>
    <property type="project" value="InterPro"/>
</dbReference>
<dbReference type="Gene3D" id="3.40.630.30">
    <property type="match status" value="1"/>
</dbReference>
<dbReference type="EMBL" id="JAEKPD010000001">
    <property type="protein sequence ID" value="MBJ3761664.1"/>
    <property type="molecule type" value="Genomic_DNA"/>
</dbReference>
<dbReference type="PANTHER" id="PTHR43420:SF51">
    <property type="entry name" value="PEPTIDYL-LYSINE N-ACETYLTRANSFERASE YIAC"/>
    <property type="match status" value="1"/>
</dbReference>
<protein>
    <submittedName>
        <fullName evidence="4">GNAT family N-acetyltransferase</fullName>
    </submittedName>
</protein>
<reference evidence="4" key="1">
    <citation type="submission" date="2020-12" db="EMBL/GenBank/DDBJ databases">
        <title>Bacterial taxonomy.</title>
        <authorList>
            <person name="Pan X."/>
        </authorList>
    </citation>
    <scope>NUCLEOTIDE SEQUENCE</scope>
    <source>
        <strain evidence="4">KCTC 52957</strain>
    </source>
</reference>
<dbReference type="Pfam" id="PF00583">
    <property type="entry name" value="Acetyltransf_1"/>
    <property type="match status" value="1"/>
</dbReference>
<keyword evidence="5" id="KW-1185">Reference proteome</keyword>
<dbReference type="SUPFAM" id="SSF55729">
    <property type="entry name" value="Acyl-CoA N-acyltransferases (Nat)"/>
    <property type="match status" value="1"/>
</dbReference>
<name>A0A934I733_9RHOB</name>
<dbReference type="InterPro" id="IPR000182">
    <property type="entry name" value="GNAT_dom"/>
</dbReference>
<keyword evidence="2" id="KW-0012">Acyltransferase</keyword>